<evidence type="ECO:0000313" key="3">
    <source>
        <dbReference type="EMBL" id="KAK7033118.1"/>
    </source>
</evidence>
<sequence>MLAQLALPLIAVFAASVFASPVSIAGHEERLAVLQEMAKRIITETICEVETQTIVFEQYFQSLGHFRGDLRRHSGHKVGHDRGVVSHFGKIFNPDGSICTDDWHFTGHDIGSQTVVIKDNWNEVSSPRSVDSAFFTARCLLASFFALIPFAQVGFSSISTGDYGILSFPILPAMFGTFTVLFLFSLLSLTSVAKPLSFRREQTLMLRDTPSLSLQARANVSFDSFDNIPQLQGFDEFNGNGNFNGRNNDQKIVIKEVEKQCEVVKIEVVQQKLAILQEIAKRIITEQICDVQVQTIVLEQHNGVLQVFRDDIQRKTVTRQVGYDEEVASKLTNIIKADGTLSVDDNGFSGTDIGKNLVVPQGNNWDDTTGPTRVQSALDAARSALNSTSTQ</sequence>
<feature type="signal peptide" evidence="2">
    <location>
        <begin position="1"/>
        <end position="19"/>
    </location>
</feature>
<keyword evidence="2" id="KW-0732">Signal</keyword>
<proteinExistence type="predicted"/>
<dbReference type="EMBL" id="JAWWNJ010000023">
    <property type="protein sequence ID" value="KAK7033118.1"/>
    <property type="molecule type" value="Genomic_DNA"/>
</dbReference>
<feature type="transmembrane region" description="Helical" evidence="1">
    <location>
        <begin position="163"/>
        <end position="187"/>
    </location>
</feature>
<accession>A0AAW0C3F7</accession>
<evidence type="ECO:0000256" key="2">
    <source>
        <dbReference type="SAM" id="SignalP"/>
    </source>
</evidence>
<reference evidence="3 4" key="1">
    <citation type="journal article" date="2024" name="J Genomics">
        <title>Draft genome sequencing and assembly of Favolaschia claudopus CIRM-BRFM 2984 isolated from oak limbs.</title>
        <authorList>
            <person name="Navarro D."/>
            <person name="Drula E."/>
            <person name="Chaduli D."/>
            <person name="Cazenave R."/>
            <person name="Ahrendt S."/>
            <person name="Wang J."/>
            <person name="Lipzen A."/>
            <person name="Daum C."/>
            <person name="Barry K."/>
            <person name="Grigoriev I.V."/>
            <person name="Favel A."/>
            <person name="Rosso M.N."/>
            <person name="Martin F."/>
        </authorList>
    </citation>
    <scope>NUCLEOTIDE SEQUENCE [LARGE SCALE GENOMIC DNA]</scope>
    <source>
        <strain evidence="3 4">CIRM-BRFM 2984</strain>
    </source>
</reference>
<evidence type="ECO:0000256" key="1">
    <source>
        <dbReference type="SAM" id="Phobius"/>
    </source>
</evidence>
<name>A0AAW0C3F7_9AGAR</name>
<dbReference type="AlphaFoldDB" id="A0AAW0C3F7"/>
<keyword evidence="1" id="KW-0472">Membrane</keyword>
<keyword evidence="4" id="KW-1185">Reference proteome</keyword>
<protein>
    <submittedName>
        <fullName evidence="3">Uncharacterized protein</fullName>
    </submittedName>
</protein>
<keyword evidence="1" id="KW-0812">Transmembrane</keyword>
<evidence type="ECO:0000313" key="4">
    <source>
        <dbReference type="Proteomes" id="UP001362999"/>
    </source>
</evidence>
<comment type="caution">
    <text evidence="3">The sequence shown here is derived from an EMBL/GenBank/DDBJ whole genome shotgun (WGS) entry which is preliminary data.</text>
</comment>
<gene>
    <name evidence="3" type="ORF">R3P38DRAFT_3313186</name>
</gene>
<dbReference type="Proteomes" id="UP001362999">
    <property type="component" value="Unassembled WGS sequence"/>
</dbReference>
<keyword evidence="1" id="KW-1133">Transmembrane helix</keyword>
<feature type="transmembrane region" description="Helical" evidence="1">
    <location>
        <begin position="133"/>
        <end position="151"/>
    </location>
</feature>
<feature type="chain" id="PRO_5044001673" evidence="2">
    <location>
        <begin position="20"/>
        <end position="391"/>
    </location>
</feature>
<organism evidence="3 4">
    <name type="scientific">Favolaschia claudopus</name>
    <dbReference type="NCBI Taxonomy" id="2862362"/>
    <lineage>
        <taxon>Eukaryota</taxon>
        <taxon>Fungi</taxon>
        <taxon>Dikarya</taxon>
        <taxon>Basidiomycota</taxon>
        <taxon>Agaricomycotina</taxon>
        <taxon>Agaricomycetes</taxon>
        <taxon>Agaricomycetidae</taxon>
        <taxon>Agaricales</taxon>
        <taxon>Marasmiineae</taxon>
        <taxon>Mycenaceae</taxon>
        <taxon>Favolaschia</taxon>
    </lineage>
</organism>